<protein>
    <submittedName>
        <fullName evidence="1">Uncharacterized protein</fullName>
    </submittedName>
</protein>
<gene>
    <name evidence="1" type="ORF">HaLaN_21261</name>
</gene>
<dbReference type="EMBL" id="BLLF01002317">
    <property type="protein sequence ID" value="GFH23623.1"/>
    <property type="molecule type" value="Genomic_DNA"/>
</dbReference>
<dbReference type="AlphaFoldDB" id="A0A699ZLU2"/>
<name>A0A699ZLU2_HAELA</name>
<evidence type="ECO:0000313" key="1">
    <source>
        <dbReference type="EMBL" id="GFH23623.1"/>
    </source>
</evidence>
<evidence type="ECO:0000313" key="2">
    <source>
        <dbReference type="Proteomes" id="UP000485058"/>
    </source>
</evidence>
<organism evidence="1 2">
    <name type="scientific">Haematococcus lacustris</name>
    <name type="common">Green alga</name>
    <name type="synonym">Haematococcus pluvialis</name>
    <dbReference type="NCBI Taxonomy" id="44745"/>
    <lineage>
        <taxon>Eukaryota</taxon>
        <taxon>Viridiplantae</taxon>
        <taxon>Chlorophyta</taxon>
        <taxon>core chlorophytes</taxon>
        <taxon>Chlorophyceae</taxon>
        <taxon>CS clade</taxon>
        <taxon>Chlamydomonadales</taxon>
        <taxon>Haematococcaceae</taxon>
        <taxon>Haematococcus</taxon>
    </lineage>
</organism>
<sequence>MATEPPVMLVDAYNVLH</sequence>
<dbReference type="Proteomes" id="UP000485058">
    <property type="component" value="Unassembled WGS sequence"/>
</dbReference>
<keyword evidence="2" id="KW-1185">Reference proteome</keyword>
<accession>A0A699ZLU2</accession>
<comment type="caution">
    <text evidence="1">The sequence shown here is derived from an EMBL/GenBank/DDBJ whole genome shotgun (WGS) entry which is preliminary data.</text>
</comment>
<proteinExistence type="predicted"/>
<feature type="non-terminal residue" evidence="1">
    <location>
        <position position="17"/>
    </location>
</feature>
<reference evidence="1 2" key="1">
    <citation type="submission" date="2020-02" db="EMBL/GenBank/DDBJ databases">
        <title>Draft genome sequence of Haematococcus lacustris strain NIES-144.</title>
        <authorList>
            <person name="Morimoto D."/>
            <person name="Nakagawa S."/>
            <person name="Yoshida T."/>
            <person name="Sawayama S."/>
        </authorList>
    </citation>
    <scope>NUCLEOTIDE SEQUENCE [LARGE SCALE GENOMIC DNA]</scope>
    <source>
        <strain evidence="1 2">NIES-144</strain>
    </source>
</reference>